<gene>
    <name evidence="6" type="ORF">C8P69_101419</name>
</gene>
<dbReference type="Gene3D" id="3.30.230.10">
    <property type="match status" value="1"/>
</dbReference>
<dbReference type="CDD" id="cd03713">
    <property type="entry name" value="EFG_mtEFG_C"/>
    <property type="match status" value="1"/>
</dbReference>
<dbReference type="SUPFAM" id="SSF54980">
    <property type="entry name" value="EF-G C-terminal domain-like"/>
    <property type="match status" value="2"/>
</dbReference>
<dbReference type="Gene3D" id="3.30.70.240">
    <property type="match status" value="1"/>
</dbReference>
<keyword evidence="2 6" id="KW-0251">Elongation factor</keyword>
<dbReference type="InterPro" id="IPR014721">
    <property type="entry name" value="Ribsml_uS5_D2-typ_fold_subgr"/>
</dbReference>
<keyword evidence="3" id="KW-0648">Protein biosynthesis</keyword>
<dbReference type="Gene3D" id="3.30.70.870">
    <property type="entry name" value="Elongation Factor G (Translational Gtpase), domain 3"/>
    <property type="match status" value="1"/>
</dbReference>
<dbReference type="AlphaFoldDB" id="A0A2T4ZID7"/>
<evidence type="ECO:0000313" key="6">
    <source>
        <dbReference type="EMBL" id="PTM61748.1"/>
    </source>
</evidence>
<evidence type="ECO:0000256" key="1">
    <source>
        <dbReference type="ARBA" id="ARBA00022741"/>
    </source>
</evidence>
<dbReference type="InterPro" id="IPR035647">
    <property type="entry name" value="EFG_III/V"/>
</dbReference>
<evidence type="ECO:0000256" key="2">
    <source>
        <dbReference type="ARBA" id="ARBA00022768"/>
    </source>
</evidence>
<dbReference type="InterPro" id="IPR020568">
    <property type="entry name" value="Ribosomal_Su5_D2-typ_SF"/>
</dbReference>
<accession>A0A2T4ZID7</accession>
<keyword evidence="4" id="KW-0342">GTP-binding</keyword>
<evidence type="ECO:0000256" key="4">
    <source>
        <dbReference type="ARBA" id="ARBA00023134"/>
    </source>
</evidence>
<dbReference type="GO" id="GO:0017111">
    <property type="term" value="F:ribonucleoside triphosphate phosphatase activity"/>
    <property type="evidence" value="ECO:0007669"/>
    <property type="project" value="UniProtKB-ARBA"/>
</dbReference>
<evidence type="ECO:0000259" key="5">
    <source>
        <dbReference type="SMART" id="SM00838"/>
    </source>
</evidence>
<dbReference type="Pfam" id="PF14492">
    <property type="entry name" value="EFG_III"/>
    <property type="match status" value="1"/>
</dbReference>
<dbReference type="InterPro" id="IPR041095">
    <property type="entry name" value="EFG_II"/>
</dbReference>
<evidence type="ECO:0000313" key="7">
    <source>
        <dbReference type="Proteomes" id="UP000241808"/>
    </source>
</evidence>
<dbReference type="GO" id="GO:0005525">
    <property type="term" value="F:GTP binding"/>
    <property type="evidence" value="ECO:0007669"/>
    <property type="project" value="UniProtKB-KW"/>
</dbReference>
<comment type="caution">
    <text evidence="6">The sequence shown here is derived from an EMBL/GenBank/DDBJ whole genome shotgun (WGS) entry which is preliminary data.</text>
</comment>
<dbReference type="PANTHER" id="PTHR43261:SF1">
    <property type="entry name" value="RIBOSOME-RELEASING FACTOR 2, MITOCHONDRIAL"/>
    <property type="match status" value="1"/>
</dbReference>
<name>A0A2T4ZID7_9HYPH</name>
<feature type="domain" description="Elongation factor EFG" evidence="5">
    <location>
        <begin position="192"/>
        <end position="279"/>
    </location>
</feature>
<dbReference type="InterPro" id="IPR035649">
    <property type="entry name" value="EFG_V"/>
</dbReference>
<sequence>MRESNPVPWPLINLTLTPRTEDALERLHTALRILAAEDERLQISSLAPAEIQLGGVSEDHLDAAVDALRRVHGVEVMCPAPTVAFRETIARPMEVECRQRVGNSMLSLTIRVEPTASLSVTVSGEAVSLGAGDAVALREGIEYAVGNGPGWGLPVAGVAITVLAAETLGDPVAVRRVAETATREAIERGGIVLIEPILSVTVTAPDAVSALVVADLVRRRGQDVVRRQDGAASVVEADVPLINLMGYRNSLREISGGLATLTSRYARYRPAPPHLDDDPPPVAAMALRA</sequence>
<dbReference type="Proteomes" id="UP000241808">
    <property type="component" value="Unassembled WGS sequence"/>
</dbReference>
<dbReference type="RefSeq" id="WP_108174195.1">
    <property type="nucleotide sequence ID" value="NZ_PZZL01000001.1"/>
</dbReference>
<dbReference type="SMART" id="SM00838">
    <property type="entry name" value="EFG_C"/>
    <property type="match status" value="1"/>
</dbReference>
<dbReference type="GO" id="GO:0032790">
    <property type="term" value="P:ribosome disassembly"/>
    <property type="evidence" value="ECO:0007669"/>
    <property type="project" value="TreeGrafter"/>
</dbReference>
<dbReference type="SUPFAM" id="SSF54211">
    <property type="entry name" value="Ribosomal protein S5 domain 2-like"/>
    <property type="match status" value="1"/>
</dbReference>
<protein>
    <submittedName>
        <fullName evidence="6">Elongation factor G-like protein</fullName>
    </submittedName>
</protein>
<dbReference type="EMBL" id="PZZL01000001">
    <property type="protein sequence ID" value="PTM61748.1"/>
    <property type="molecule type" value="Genomic_DNA"/>
</dbReference>
<keyword evidence="1" id="KW-0547">Nucleotide-binding</keyword>
<dbReference type="InterPro" id="IPR000640">
    <property type="entry name" value="EFG_V-like"/>
</dbReference>
<proteinExistence type="predicted"/>
<dbReference type="Pfam" id="PF00679">
    <property type="entry name" value="EFG_C"/>
    <property type="match status" value="1"/>
</dbReference>
<dbReference type="PANTHER" id="PTHR43261">
    <property type="entry name" value="TRANSLATION ELONGATION FACTOR G-RELATED"/>
    <property type="match status" value="1"/>
</dbReference>
<dbReference type="GO" id="GO:0003746">
    <property type="term" value="F:translation elongation factor activity"/>
    <property type="evidence" value="ECO:0007669"/>
    <property type="project" value="UniProtKB-KW"/>
</dbReference>
<reference evidence="6 7" key="1">
    <citation type="submission" date="2018-04" db="EMBL/GenBank/DDBJ databases">
        <title>Genomic Encyclopedia of Archaeal and Bacterial Type Strains, Phase II (KMG-II): from individual species to whole genera.</title>
        <authorList>
            <person name="Goeker M."/>
        </authorList>
    </citation>
    <scope>NUCLEOTIDE SEQUENCE [LARGE SCALE GENOMIC DNA]</scope>
    <source>
        <strain evidence="6 7">DSM 25521</strain>
    </source>
</reference>
<evidence type="ECO:0000256" key="3">
    <source>
        <dbReference type="ARBA" id="ARBA00022917"/>
    </source>
</evidence>
<dbReference type="OrthoDB" id="9802948at2"/>
<keyword evidence="7" id="KW-1185">Reference proteome</keyword>
<organism evidence="6 7">
    <name type="scientific">Phreatobacter oligotrophus</name>
    <dbReference type="NCBI Taxonomy" id="1122261"/>
    <lineage>
        <taxon>Bacteria</taxon>
        <taxon>Pseudomonadati</taxon>
        <taxon>Pseudomonadota</taxon>
        <taxon>Alphaproteobacteria</taxon>
        <taxon>Hyphomicrobiales</taxon>
        <taxon>Phreatobacteraceae</taxon>
        <taxon>Phreatobacter</taxon>
    </lineage>
</organism>